<keyword evidence="2" id="KW-1185">Reference proteome</keyword>
<proteinExistence type="predicted"/>
<dbReference type="Proteomes" id="UP001497444">
    <property type="component" value="Chromosome 3"/>
</dbReference>
<dbReference type="Pfam" id="PF05676">
    <property type="entry name" value="NDUF_B7"/>
    <property type="match status" value="1"/>
</dbReference>
<gene>
    <name evidence="1" type="ORF">CSSPJE1EN1_LOCUS16545</name>
</gene>
<evidence type="ECO:0000313" key="2">
    <source>
        <dbReference type="Proteomes" id="UP001497444"/>
    </source>
</evidence>
<dbReference type="EMBL" id="OZ020098">
    <property type="protein sequence ID" value="CAK9271067.1"/>
    <property type="molecule type" value="Genomic_DNA"/>
</dbReference>
<evidence type="ECO:0000313" key="1">
    <source>
        <dbReference type="EMBL" id="CAK9271067.1"/>
    </source>
</evidence>
<sequence>MASSEYSASREEMMAARLPLGARDACAKLLIPLNQCRADSFYLPWKCEDERHAYERCEYHLFLLRMKKMQEIRESQLQPATS</sequence>
<organism evidence="1 2">
    <name type="scientific">Sphagnum jensenii</name>
    <dbReference type="NCBI Taxonomy" id="128206"/>
    <lineage>
        <taxon>Eukaryota</taxon>
        <taxon>Viridiplantae</taxon>
        <taxon>Streptophyta</taxon>
        <taxon>Embryophyta</taxon>
        <taxon>Bryophyta</taxon>
        <taxon>Sphagnophytina</taxon>
        <taxon>Sphagnopsida</taxon>
        <taxon>Sphagnales</taxon>
        <taxon>Sphagnaceae</taxon>
        <taxon>Sphagnum</taxon>
    </lineage>
</organism>
<reference evidence="1" key="1">
    <citation type="submission" date="2024-02" db="EMBL/GenBank/DDBJ databases">
        <authorList>
            <consortium name="ELIXIR-Norway"/>
            <consortium name="Elixir Norway"/>
        </authorList>
    </citation>
    <scope>NUCLEOTIDE SEQUENCE</scope>
</reference>
<dbReference type="PANTHER" id="PTHR20900">
    <property type="entry name" value="NADH:UBIQUINONE OXIDOREDUCTASE B18-LIKE SUBUNIT"/>
    <property type="match status" value="1"/>
</dbReference>
<accession>A0ABP0WXB5</accession>
<dbReference type="InterPro" id="IPR008698">
    <property type="entry name" value="NDUB7"/>
</dbReference>
<dbReference type="PROSITE" id="PS51808">
    <property type="entry name" value="CHCH"/>
    <property type="match status" value="1"/>
</dbReference>
<protein>
    <submittedName>
        <fullName evidence="1">Uncharacterized protein</fullName>
    </submittedName>
</protein>
<name>A0ABP0WXB5_9BRYO</name>
<dbReference type="PANTHER" id="PTHR20900:SF0">
    <property type="entry name" value="NADH DEHYDROGENASE [UBIQUINONE] 1 BETA SUBCOMPLEX SUBUNIT 7"/>
    <property type="match status" value="1"/>
</dbReference>